<dbReference type="PANTHER" id="PTHR15921">
    <property type="entry name" value="PRE-MRNA CLEAVAGE COMPLEX II"/>
    <property type="match status" value="1"/>
</dbReference>
<feature type="region of interest" description="Disordered" evidence="1">
    <location>
        <begin position="259"/>
        <end position="310"/>
    </location>
</feature>
<evidence type="ECO:0000313" key="4">
    <source>
        <dbReference type="Proteomes" id="UP000027265"/>
    </source>
</evidence>
<dbReference type="EMBL" id="KL197709">
    <property type="protein sequence ID" value="KDQ64608.1"/>
    <property type="molecule type" value="Genomic_DNA"/>
</dbReference>
<dbReference type="GO" id="GO:0031124">
    <property type="term" value="P:mRNA 3'-end processing"/>
    <property type="evidence" value="ECO:0007669"/>
    <property type="project" value="InterPro"/>
</dbReference>
<dbReference type="Pfam" id="PF21936">
    <property type="entry name" value="Pcf11_C"/>
    <property type="match status" value="1"/>
</dbReference>
<dbReference type="InParanoid" id="A0A067QC08"/>
<dbReference type="GO" id="GO:0000993">
    <property type="term" value="F:RNA polymerase II complex binding"/>
    <property type="evidence" value="ECO:0007669"/>
    <property type="project" value="InterPro"/>
</dbReference>
<dbReference type="STRING" id="933084.A0A067QC08"/>
<dbReference type="InterPro" id="IPR054127">
    <property type="entry name" value="Pcf11_C"/>
</dbReference>
<evidence type="ECO:0000313" key="3">
    <source>
        <dbReference type="EMBL" id="KDQ64608.1"/>
    </source>
</evidence>
<dbReference type="FunFam" id="1.25.40.90:FF:000016">
    <property type="entry name" value="mRNA cleavage factor complex component Pcf11"/>
    <property type="match status" value="1"/>
</dbReference>
<feature type="compositionally biased region" description="Pro residues" evidence="1">
    <location>
        <begin position="262"/>
        <end position="272"/>
    </location>
</feature>
<feature type="compositionally biased region" description="Polar residues" evidence="1">
    <location>
        <begin position="300"/>
        <end position="310"/>
    </location>
</feature>
<feature type="domain" description="CID" evidence="2">
    <location>
        <begin position="45"/>
        <end position="180"/>
    </location>
</feature>
<sequence length="660" mass="72236">MSLYPPSHSYGQAPFAQQGYTQRGSGPAPGSYQYQPPPPVYQHYDPNSFREDYLSRLAQLTINSRPMIQSLSMTAQENSRWAEIVAQCIETHIRRASPWMKLPAFYLLDAISKNVFEPYARHFTPFVIPLFLETYEQVDQATRSKMEEMLLTWRTGSPHGKELFGIAPQMSIERAIWGGGDTSFGSDVSRNAISPISKAQVLSELDFTLGQRERALQTNPYDTTSQNQANVLRQLRMVVEAGVSQEELHDVLNQLRTLTRAAPPPPAPPAQPPVYVQPQPPAASYPLQPTYPVSAPPSSYPGSSTQPSTYAQPMYDQKPIPSSIPAFPAVSNQNPGNAGPSAPPISNIENLFSALLKAGVVSATGTPTGAGATAKAEEVKSEPVDIARVAARDYRKAVLGQKIRLTNADITRQRPQIVQFLYERLGVQCKQCGIRFSDSASGKKKMQDHLDMHFRQNRKASQNVGRGHSRSWFVGVDDWINEVSDSKGKGRADRPLSGKAAAAVAAQQEEANLRASFVVVPPGDEAKPISCPICKEILKSEFLEDDEEWVWKNAVQKDDRIFHATCYAEALASNRVAAILRNEKTGRSRSQTPEGASFRTTPPRPNVNGVDMKSGAKNSAPPTPDSKLTGTKRKIADDVSAPVEGDGTPPFKKLALSASA</sequence>
<dbReference type="PROSITE" id="PS51391">
    <property type="entry name" value="CID"/>
    <property type="match status" value="1"/>
</dbReference>
<dbReference type="Proteomes" id="UP000027265">
    <property type="component" value="Unassembled WGS sequence"/>
</dbReference>
<evidence type="ECO:0000256" key="1">
    <source>
        <dbReference type="SAM" id="MobiDB-lite"/>
    </source>
</evidence>
<proteinExistence type="predicted"/>
<dbReference type="InterPro" id="IPR045154">
    <property type="entry name" value="PCF11-like"/>
</dbReference>
<feature type="compositionally biased region" description="Polar residues" evidence="1">
    <location>
        <begin position="588"/>
        <end position="600"/>
    </location>
</feature>
<reference evidence="4" key="1">
    <citation type="journal article" date="2014" name="Proc. Natl. Acad. Sci. U.S.A.">
        <title>Extensive sampling of basidiomycete genomes demonstrates inadequacy of the white-rot/brown-rot paradigm for wood decay fungi.</title>
        <authorList>
            <person name="Riley R."/>
            <person name="Salamov A.A."/>
            <person name="Brown D.W."/>
            <person name="Nagy L.G."/>
            <person name="Floudas D."/>
            <person name="Held B.W."/>
            <person name="Levasseur A."/>
            <person name="Lombard V."/>
            <person name="Morin E."/>
            <person name="Otillar R."/>
            <person name="Lindquist E.A."/>
            <person name="Sun H."/>
            <person name="LaButti K.M."/>
            <person name="Schmutz J."/>
            <person name="Jabbour D."/>
            <person name="Luo H."/>
            <person name="Baker S.E."/>
            <person name="Pisabarro A.G."/>
            <person name="Walton J.D."/>
            <person name="Blanchette R.A."/>
            <person name="Henrissat B."/>
            <person name="Martin F."/>
            <person name="Cullen D."/>
            <person name="Hibbett D.S."/>
            <person name="Grigoriev I.V."/>
        </authorList>
    </citation>
    <scope>NUCLEOTIDE SEQUENCE [LARGE SCALE GENOMIC DNA]</scope>
    <source>
        <strain evidence="4">MUCL 33604</strain>
    </source>
</reference>
<dbReference type="HOGENOM" id="CLU_015606_2_0_1"/>
<dbReference type="Pfam" id="PF04818">
    <property type="entry name" value="CID"/>
    <property type="match status" value="1"/>
</dbReference>
<feature type="region of interest" description="Disordered" evidence="1">
    <location>
        <begin position="17"/>
        <end position="37"/>
    </location>
</feature>
<dbReference type="GO" id="GO:0006369">
    <property type="term" value="P:termination of RNA polymerase II transcription"/>
    <property type="evidence" value="ECO:0007669"/>
    <property type="project" value="InterPro"/>
</dbReference>
<protein>
    <recommendedName>
        <fullName evidence="2">CID domain-containing protein</fullName>
    </recommendedName>
</protein>
<dbReference type="PANTHER" id="PTHR15921:SF3">
    <property type="entry name" value="PRE-MRNA CLEAVAGE COMPLEX 2 PROTEIN PCF11"/>
    <property type="match status" value="1"/>
</dbReference>
<dbReference type="GO" id="GO:0005849">
    <property type="term" value="C:mRNA cleavage factor complex"/>
    <property type="evidence" value="ECO:0007669"/>
    <property type="project" value="TreeGrafter"/>
</dbReference>
<accession>A0A067QC08</accession>
<dbReference type="SUPFAM" id="SSF48464">
    <property type="entry name" value="ENTH/VHS domain"/>
    <property type="match status" value="1"/>
</dbReference>
<dbReference type="Gene3D" id="1.25.40.90">
    <property type="match status" value="1"/>
</dbReference>
<feature type="region of interest" description="Disordered" evidence="1">
    <location>
        <begin position="582"/>
        <end position="660"/>
    </location>
</feature>
<dbReference type="SMART" id="SM00582">
    <property type="entry name" value="RPR"/>
    <property type="match status" value="1"/>
</dbReference>
<dbReference type="InterPro" id="IPR047415">
    <property type="entry name" value="Pcf11_CID"/>
</dbReference>
<dbReference type="InterPro" id="IPR006569">
    <property type="entry name" value="CID_dom"/>
</dbReference>
<dbReference type="InterPro" id="IPR008942">
    <property type="entry name" value="ENTH_VHS"/>
</dbReference>
<dbReference type="AlphaFoldDB" id="A0A067QC08"/>
<keyword evidence="4" id="KW-1185">Reference proteome</keyword>
<name>A0A067QC08_9AGAM</name>
<dbReference type="FunCoup" id="A0A067QC08">
    <property type="interactions" value="281"/>
</dbReference>
<dbReference type="OrthoDB" id="2129491at2759"/>
<dbReference type="GO" id="GO:0005737">
    <property type="term" value="C:cytoplasm"/>
    <property type="evidence" value="ECO:0007669"/>
    <property type="project" value="TreeGrafter"/>
</dbReference>
<gene>
    <name evidence="3" type="ORF">JAAARDRAFT_118249</name>
</gene>
<dbReference type="CDD" id="cd16982">
    <property type="entry name" value="CID_Pcf11"/>
    <property type="match status" value="1"/>
</dbReference>
<evidence type="ECO:0000259" key="2">
    <source>
        <dbReference type="PROSITE" id="PS51391"/>
    </source>
</evidence>
<organism evidence="3 4">
    <name type="scientific">Jaapia argillacea MUCL 33604</name>
    <dbReference type="NCBI Taxonomy" id="933084"/>
    <lineage>
        <taxon>Eukaryota</taxon>
        <taxon>Fungi</taxon>
        <taxon>Dikarya</taxon>
        <taxon>Basidiomycota</taxon>
        <taxon>Agaricomycotina</taxon>
        <taxon>Agaricomycetes</taxon>
        <taxon>Agaricomycetidae</taxon>
        <taxon>Jaapiales</taxon>
        <taxon>Jaapiaceae</taxon>
        <taxon>Jaapia</taxon>
    </lineage>
</organism>
<dbReference type="GO" id="GO:0003729">
    <property type="term" value="F:mRNA binding"/>
    <property type="evidence" value="ECO:0007669"/>
    <property type="project" value="InterPro"/>
</dbReference>